<dbReference type="GO" id="GO:0016787">
    <property type="term" value="F:hydrolase activity"/>
    <property type="evidence" value="ECO:0007669"/>
    <property type="project" value="UniProtKB-KW"/>
</dbReference>
<protein>
    <submittedName>
        <fullName evidence="2">Alpha/beta hydrolase</fullName>
    </submittedName>
</protein>
<keyword evidence="2" id="KW-0378">Hydrolase</keyword>
<name>A0ABT6B2Y1_9BURK</name>
<accession>A0ABT6B2Y1</accession>
<dbReference type="PANTHER" id="PTHR43433:SF5">
    <property type="entry name" value="AB HYDROLASE-1 DOMAIN-CONTAINING PROTEIN"/>
    <property type="match status" value="1"/>
</dbReference>
<comment type="caution">
    <text evidence="2">The sequence shown here is derived from an EMBL/GenBank/DDBJ whole genome shotgun (WGS) entry which is preliminary data.</text>
</comment>
<proteinExistence type="predicted"/>
<evidence type="ECO:0000259" key="1">
    <source>
        <dbReference type="Pfam" id="PF00561"/>
    </source>
</evidence>
<dbReference type="InterPro" id="IPR029058">
    <property type="entry name" value="AB_hydrolase_fold"/>
</dbReference>
<evidence type="ECO:0000313" key="2">
    <source>
        <dbReference type="EMBL" id="MDF3839237.1"/>
    </source>
</evidence>
<evidence type="ECO:0000313" key="3">
    <source>
        <dbReference type="Proteomes" id="UP001216674"/>
    </source>
</evidence>
<organism evidence="2 3">
    <name type="scientific">Cupriavidus basilensis</name>
    <dbReference type="NCBI Taxonomy" id="68895"/>
    <lineage>
        <taxon>Bacteria</taxon>
        <taxon>Pseudomonadati</taxon>
        <taxon>Pseudomonadota</taxon>
        <taxon>Betaproteobacteria</taxon>
        <taxon>Burkholderiales</taxon>
        <taxon>Burkholderiaceae</taxon>
        <taxon>Cupriavidus</taxon>
    </lineage>
</organism>
<dbReference type="InterPro" id="IPR000073">
    <property type="entry name" value="AB_hydrolase_1"/>
</dbReference>
<dbReference type="EMBL" id="JARJLM010000662">
    <property type="protein sequence ID" value="MDF3839237.1"/>
    <property type="molecule type" value="Genomic_DNA"/>
</dbReference>
<reference evidence="2 3" key="1">
    <citation type="submission" date="2023-03" db="EMBL/GenBank/DDBJ databases">
        <title>Draft assemblies of triclosan tolerant bacteria isolated from returned activated sludge.</title>
        <authorList>
            <person name="Van Hamelsveld S."/>
        </authorList>
    </citation>
    <scope>NUCLEOTIDE SEQUENCE [LARGE SCALE GENOMIC DNA]</scope>
    <source>
        <strain evidence="2 3">GW210010_S58</strain>
    </source>
</reference>
<dbReference type="Pfam" id="PF00561">
    <property type="entry name" value="Abhydrolase_1"/>
    <property type="match status" value="1"/>
</dbReference>
<dbReference type="Gene3D" id="3.40.50.1820">
    <property type="entry name" value="alpha/beta hydrolase"/>
    <property type="match status" value="1"/>
</dbReference>
<feature type="domain" description="AB hydrolase-1" evidence="1">
    <location>
        <begin position="26"/>
        <end position="276"/>
    </location>
</feature>
<dbReference type="SUPFAM" id="SSF53474">
    <property type="entry name" value="alpha/beta-Hydrolases"/>
    <property type="match status" value="1"/>
</dbReference>
<dbReference type="PANTHER" id="PTHR43433">
    <property type="entry name" value="HYDROLASE, ALPHA/BETA FOLD FAMILY PROTEIN"/>
    <property type="match status" value="1"/>
</dbReference>
<keyword evidence="3" id="KW-1185">Reference proteome</keyword>
<sequence>MSPAPRFARVGHVSLAYEALGSSTAPPVVLIHGLGQQLTGWPDTLVAALVHAGYQVIRFDNRDIGQSSRLSGKPRLAWLYLRAQFGLGGRAPYRLDDMAHDTVSLIDQLGLGPVHLVGASMGGMIAQIVAARFPAAVRSLTSIMSSSGDPRLPKARKDVWKLILNPPRDPSLEEEIAYTVRTWERIASPGYPTARGVWLERAKHDLERNAPAAHGTERQFAAILASGSRVPLLGLIDTPTLVVHGAQDPLVPVAAGHSTARHIRGASFECIEGMGHDFPEALMPRISRRMVRHFLEADSASRAFASQYGCVHQATRDSLRSSIGEPA</sequence>
<gene>
    <name evidence="2" type="ORF">P3W85_40815</name>
</gene>
<dbReference type="Proteomes" id="UP001216674">
    <property type="component" value="Unassembled WGS sequence"/>
</dbReference>
<dbReference type="RefSeq" id="WP_276268998.1">
    <property type="nucleotide sequence ID" value="NZ_JARJLM010000662.1"/>
</dbReference>
<dbReference type="InterPro" id="IPR050471">
    <property type="entry name" value="AB_hydrolase"/>
</dbReference>